<dbReference type="AlphaFoldDB" id="A0A0R3QZR4"/>
<evidence type="ECO:0000313" key="4">
    <source>
        <dbReference type="WBParaSite" id="BTMF_0001323801-mRNA-1"/>
    </source>
</evidence>
<evidence type="ECO:0000256" key="1">
    <source>
        <dbReference type="SAM" id="MobiDB-lite"/>
    </source>
</evidence>
<proteinExistence type="predicted"/>
<dbReference type="Proteomes" id="UP000280834">
    <property type="component" value="Unassembled WGS sequence"/>
</dbReference>
<sequence length="187" mass="21774">MGRDRKVRAVELKLPNRNTVIRPINLLYPLKLQDTNETKMPEEDENVCPKSEGSTKDEQDMKTSEKITTLDDGPISSRTRSHVTVPGLECRQIGRRYYYENNGRFNYPSLRVLNDVNYENDEEIQRVEKYNGKHKILAINDDVQANDSYDIQRQFKDQEVKGKKTTVSSTNYTDSTTEAKRRNVIRI</sequence>
<protein>
    <submittedName>
        <fullName evidence="2 4">Uncharacterized protein</fullName>
    </submittedName>
</protein>
<feature type="region of interest" description="Disordered" evidence="1">
    <location>
        <begin position="36"/>
        <end position="64"/>
    </location>
</feature>
<organism evidence="4">
    <name type="scientific">Brugia timori</name>
    <dbReference type="NCBI Taxonomy" id="42155"/>
    <lineage>
        <taxon>Eukaryota</taxon>
        <taxon>Metazoa</taxon>
        <taxon>Ecdysozoa</taxon>
        <taxon>Nematoda</taxon>
        <taxon>Chromadorea</taxon>
        <taxon>Rhabditida</taxon>
        <taxon>Spirurina</taxon>
        <taxon>Spiruromorpha</taxon>
        <taxon>Filarioidea</taxon>
        <taxon>Onchocercidae</taxon>
        <taxon>Brugia</taxon>
    </lineage>
</organism>
<keyword evidence="3" id="KW-1185">Reference proteome</keyword>
<feature type="compositionally biased region" description="Basic and acidic residues" evidence="1">
    <location>
        <begin position="53"/>
        <end position="64"/>
    </location>
</feature>
<evidence type="ECO:0000313" key="2">
    <source>
        <dbReference type="EMBL" id="VDO38464.1"/>
    </source>
</evidence>
<reference evidence="4" key="1">
    <citation type="submission" date="2017-02" db="UniProtKB">
        <authorList>
            <consortium name="WormBaseParasite"/>
        </authorList>
    </citation>
    <scope>IDENTIFICATION</scope>
</reference>
<dbReference type="EMBL" id="UZAG01018177">
    <property type="protein sequence ID" value="VDO38464.1"/>
    <property type="molecule type" value="Genomic_DNA"/>
</dbReference>
<reference evidence="2 3" key="2">
    <citation type="submission" date="2018-11" db="EMBL/GenBank/DDBJ databases">
        <authorList>
            <consortium name="Pathogen Informatics"/>
        </authorList>
    </citation>
    <scope>NUCLEOTIDE SEQUENCE [LARGE SCALE GENOMIC DNA]</scope>
</reference>
<dbReference type="WBParaSite" id="BTMF_0001323801-mRNA-1">
    <property type="protein sequence ID" value="BTMF_0001323801-mRNA-1"/>
    <property type="gene ID" value="BTMF_0001323801"/>
</dbReference>
<evidence type="ECO:0000313" key="3">
    <source>
        <dbReference type="Proteomes" id="UP000280834"/>
    </source>
</evidence>
<gene>
    <name evidence="2" type="ORF">BTMF_LOCUS11250</name>
</gene>
<accession>A0A0R3QZR4</accession>
<name>A0A0R3QZR4_9BILA</name>